<feature type="transmembrane region" description="Helical" evidence="7">
    <location>
        <begin position="34"/>
        <end position="57"/>
    </location>
</feature>
<evidence type="ECO:0000256" key="1">
    <source>
        <dbReference type="ARBA" id="ARBA00004162"/>
    </source>
</evidence>
<dbReference type="InterPro" id="IPR052027">
    <property type="entry name" value="PspC"/>
</dbReference>
<feature type="domain" description="Phage shock protein PspC N-terminal" evidence="8">
    <location>
        <begin position="3"/>
        <end position="59"/>
    </location>
</feature>
<evidence type="ECO:0000313" key="10">
    <source>
        <dbReference type="Proteomes" id="UP000051813"/>
    </source>
</evidence>
<evidence type="ECO:0000313" key="9">
    <source>
        <dbReference type="EMBL" id="KRM78531.1"/>
    </source>
</evidence>
<keyword evidence="5 7" id="KW-0472">Membrane</keyword>
<protein>
    <recommendedName>
        <fullName evidence="8">Phage shock protein PspC N-terminal domain-containing protein</fullName>
    </recommendedName>
</protein>
<evidence type="ECO:0000256" key="7">
    <source>
        <dbReference type="SAM" id="Phobius"/>
    </source>
</evidence>
<dbReference type="STRING" id="1423738.FC84_GL000789"/>
<dbReference type="AlphaFoldDB" id="A0A0R2BSU1"/>
<organism evidence="9 10">
    <name type="scientific">Lapidilactobacillus dextrinicus DSM 20335</name>
    <dbReference type="NCBI Taxonomy" id="1423738"/>
    <lineage>
        <taxon>Bacteria</taxon>
        <taxon>Bacillati</taxon>
        <taxon>Bacillota</taxon>
        <taxon>Bacilli</taxon>
        <taxon>Lactobacillales</taxon>
        <taxon>Lactobacillaceae</taxon>
        <taxon>Lapidilactobacillus</taxon>
    </lineage>
</organism>
<dbReference type="GO" id="GO:0005886">
    <property type="term" value="C:plasma membrane"/>
    <property type="evidence" value="ECO:0007669"/>
    <property type="project" value="UniProtKB-SubCell"/>
</dbReference>
<dbReference type="RefSeq" id="WP_057757192.1">
    <property type="nucleotide sequence ID" value="NZ_AYYK01000016.1"/>
</dbReference>
<evidence type="ECO:0000256" key="5">
    <source>
        <dbReference type="ARBA" id="ARBA00023136"/>
    </source>
</evidence>
<dbReference type="Proteomes" id="UP000051813">
    <property type="component" value="Unassembled WGS sequence"/>
</dbReference>
<name>A0A0R2BSU1_9LACO</name>
<dbReference type="InterPro" id="IPR007168">
    <property type="entry name" value="Phageshock_PspC_N"/>
</dbReference>
<accession>A0A0R2BSU1</accession>
<keyword evidence="4 7" id="KW-1133">Transmembrane helix</keyword>
<evidence type="ECO:0000256" key="4">
    <source>
        <dbReference type="ARBA" id="ARBA00022989"/>
    </source>
</evidence>
<keyword evidence="2" id="KW-1003">Cell membrane</keyword>
<proteinExistence type="predicted"/>
<comment type="caution">
    <text evidence="9">The sequence shown here is derived from an EMBL/GenBank/DDBJ whole genome shotgun (WGS) entry which is preliminary data.</text>
</comment>
<evidence type="ECO:0000256" key="3">
    <source>
        <dbReference type="ARBA" id="ARBA00022692"/>
    </source>
</evidence>
<evidence type="ECO:0000259" key="8">
    <source>
        <dbReference type="Pfam" id="PF04024"/>
    </source>
</evidence>
<evidence type="ECO:0000256" key="2">
    <source>
        <dbReference type="ARBA" id="ARBA00022475"/>
    </source>
</evidence>
<keyword evidence="10" id="KW-1185">Reference proteome</keyword>
<dbReference type="Pfam" id="PF04024">
    <property type="entry name" value="PspC"/>
    <property type="match status" value="1"/>
</dbReference>
<dbReference type="EMBL" id="AYYK01000016">
    <property type="protein sequence ID" value="KRM78531.1"/>
    <property type="molecule type" value="Genomic_DNA"/>
</dbReference>
<comment type="subcellular location">
    <subcellularLocation>
        <location evidence="1">Cell membrane</location>
        <topology evidence="1">Single-pass membrane protein</topology>
    </subcellularLocation>
</comment>
<keyword evidence="3 7" id="KW-0812">Transmembrane</keyword>
<sequence>MNKRLRRSTTDRKLAGVAGGLGEFFGIDATIIRIIFAFLAVFGGTGIVAYIILWILMPEGSSSDRNFGSNSKNHSNDNWSNF</sequence>
<dbReference type="PANTHER" id="PTHR33885:SF3">
    <property type="entry name" value="PHAGE SHOCK PROTEIN C"/>
    <property type="match status" value="1"/>
</dbReference>
<gene>
    <name evidence="9" type="ORF">FC84_GL000789</name>
</gene>
<dbReference type="PATRIC" id="fig|1423738.3.peg.798"/>
<dbReference type="OrthoDB" id="9815286at2"/>
<evidence type="ECO:0000256" key="6">
    <source>
        <dbReference type="SAM" id="MobiDB-lite"/>
    </source>
</evidence>
<feature type="region of interest" description="Disordered" evidence="6">
    <location>
        <begin position="63"/>
        <end position="82"/>
    </location>
</feature>
<reference evidence="9 10" key="1">
    <citation type="journal article" date="2015" name="Genome Announc.">
        <title>Expanding the biotechnology potential of lactobacilli through comparative genomics of 213 strains and associated genera.</title>
        <authorList>
            <person name="Sun Z."/>
            <person name="Harris H.M."/>
            <person name="McCann A."/>
            <person name="Guo C."/>
            <person name="Argimon S."/>
            <person name="Zhang W."/>
            <person name="Yang X."/>
            <person name="Jeffery I.B."/>
            <person name="Cooney J.C."/>
            <person name="Kagawa T.F."/>
            <person name="Liu W."/>
            <person name="Song Y."/>
            <person name="Salvetti E."/>
            <person name="Wrobel A."/>
            <person name="Rasinkangas P."/>
            <person name="Parkhill J."/>
            <person name="Rea M.C."/>
            <person name="O'Sullivan O."/>
            <person name="Ritari J."/>
            <person name="Douillard F.P."/>
            <person name="Paul Ross R."/>
            <person name="Yang R."/>
            <person name="Briner A.E."/>
            <person name="Felis G.E."/>
            <person name="de Vos W.M."/>
            <person name="Barrangou R."/>
            <person name="Klaenhammer T.R."/>
            <person name="Caufield P.W."/>
            <person name="Cui Y."/>
            <person name="Zhang H."/>
            <person name="O'Toole P.W."/>
        </authorList>
    </citation>
    <scope>NUCLEOTIDE SEQUENCE [LARGE SCALE GENOMIC DNA]</scope>
    <source>
        <strain evidence="9 10">DSM 20335</strain>
    </source>
</reference>
<dbReference type="PANTHER" id="PTHR33885">
    <property type="entry name" value="PHAGE SHOCK PROTEIN C"/>
    <property type="match status" value="1"/>
</dbReference>